<reference evidence="4" key="2">
    <citation type="journal article" date="2020" name="Int. J. Med. Microbiol.">
        <title>Discovery of Paenibacillus larvae ERIC V: Phenotypic and genomic comparison to genotypes ERIC I-IV reveal different inventories of virulence factors which correlate with epidemiological prevalences of American Foulbrood.</title>
        <authorList>
            <person name="Beims H."/>
            <person name="Bunk B."/>
            <person name="Erler S."/>
            <person name="Mohr K.I."/>
            <person name="Sproer C."/>
            <person name="Pradella S."/>
            <person name="Gunther G."/>
            <person name="Rohde M."/>
            <person name="von der Ohe W."/>
            <person name="Steinert M."/>
        </authorList>
    </citation>
    <scope>NUCLEOTIDE SEQUENCE</scope>
    <source>
        <strain evidence="4">Eric_III</strain>
    </source>
</reference>
<keyword evidence="2" id="KW-0472">Membrane</keyword>
<dbReference type="AlphaFoldDB" id="A0A2L1U2H0"/>
<gene>
    <name evidence="3" type="ORF">ERICIII_00863</name>
    <name evidence="4" type="ORF">ERICIII_02985</name>
</gene>
<dbReference type="InterPro" id="IPR034829">
    <property type="entry name" value="DnaD-like_sf"/>
</dbReference>
<evidence type="ECO:0000313" key="5">
    <source>
        <dbReference type="Proteomes" id="UP000239833"/>
    </source>
</evidence>
<sequence length="296" mass="33337">MAWIESHQELARHPKTKRFARLLGVSLPAAVGHLHFFWWWAMDYAQDGSLSKYEAEDIADACEWDGDSETLMKALHHAGFVDSDMTIHDWSEYAGRLIEKREQNKERKRKSRAKKNEEQETQDTDHEDVTRPSHGQTEPSREQVSDDSVSHRATEPNLTIPNLKHSGGGVNKERDEPFGKAYESVEKYFGVAVNPVQLSKLENLVKMGIEPEVVEQAAVLTREVGKDIRYFWGILENCSQRGILTYAAFAEDQARRREEQHAKSKGSPGGVRPGKNKAASGGAESEFAYLAKAGRS</sequence>
<feature type="transmembrane region" description="Helical" evidence="2">
    <location>
        <begin position="20"/>
        <end position="41"/>
    </location>
</feature>
<dbReference type="Gene3D" id="1.10.10.630">
    <property type="entry name" value="DnaD domain-like"/>
    <property type="match status" value="1"/>
</dbReference>
<feature type="compositionally biased region" description="Basic and acidic residues" evidence="1">
    <location>
        <begin position="139"/>
        <end position="154"/>
    </location>
</feature>
<evidence type="ECO:0000313" key="3">
    <source>
        <dbReference type="EMBL" id="AVF25070.1"/>
    </source>
</evidence>
<accession>A0A2L1U2H0</accession>
<keyword evidence="2" id="KW-0812">Transmembrane</keyword>
<dbReference type="EMBL" id="CP019655">
    <property type="protein sequence ID" value="AVF27112.1"/>
    <property type="molecule type" value="Genomic_DNA"/>
</dbReference>
<evidence type="ECO:0000256" key="2">
    <source>
        <dbReference type="SAM" id="Phobius"/>
    </source>
</evidence>
<feature type="compositionally biased region" description="Basic and acidic residues" evidence="1">
    <location>
        <begin position="114"/>
        <end position="131"/>
    </location>
</feature>
<evidence type="ECO:0000256" key="1">
    <source>
        <dbReference type="SAM" id="MobiDB-lite"/>
    </source>
</evidence>
<protein>
    <submittedName>
        <fullName evidence="4">Replication initiation and membrane attachment</fullName>
    </submittedName>
</protein>
<organism evidence="4 5">
    <name type="scientific">Paenibacillus larvae subsp. larvae</name>
    <dbReference type="NCBI Taxonomy" id="147375"/>
    <lineage>
        <taxon>Bacteria</taxon>
        <taxon>Bacillati</taxon>
        <taxon>Bacillota</taxon>
        <taxon>Bacilli</taxon>
        <taxon>Bacillales</taxon>
        <taxon>Paenibacillaceae</taxon>
        <taxon>Paenibacillus</taxon>
    </lineage>
</organism>
<dbReference type="Proteomes" id="UP000239833">
    <property type="component" value="Chromosome"/>
</dbReference>
<feature type="region of interest" description="Disordered" evidence="1">
    <location>
        <begin position="254"/>
        <end position="283"/>
    </location>
</feature>
<feature type="region of interest" description="Disordered" evidence="1">
    <location>
        <begin position="101"/>
        <end position="175"/>
    </location>
</feature>
<dbReference type="STRING" id="147375.BXP28_08960"/>
<evidence type="ECO:0000313" key="4">
    <source>
        <dbReference type="EMBL" id="AVF27112.1"/>
    </source>
</evidence>
<dbReference type="EMBL" id="CP019655">
    <property type="protein sequence ID" value="AVF25070.1"/>
    <property type="molecule type" value="Genomic_DNA"/>
</dbReference>
<proteinExistence type="predicted"/>
<dbReference type="GeneID" id="64217678"/>
<reference evidence="5" key="1">
    <citation type="submission" date="2017-02" db="EMBL/GenBank/DDBJ databases">
        <title>Delineation of Paenibacillus larvae strains originating from foulbrood outbreaks.</title>
        <authorList>
            <person name="Beims H."/>
            <person name="Bunk B."/>
            <person name="Sproeer C."/>
            <person name="Mohr K.I."/>
            <person name="Pradella S."/>
            <person name="Guenther G."/>
            <person name="Rohde M."/>
            <person name="von der Ohe W."/>
            <person name="Steinert M."/>
        </authorList>
    </citation>
    <scope>NUCLEOTIDE SEQUENCE [LARGE SCALE GENOMIC DNA]</scope>
    <source>
        <strain evidence="5">Eric_III</strain>
    </source>
</reference>
<keyword evidence="2" id="KW-1133">Transmembrane helix</keyword>
<name>A0A2L1U2H0_9BACL</name>
<dbReference type="RefSeq" id="WP_077996825.1">
    <property type="nucleotide sequence ID" value="NZ_CP019655.1"/>
</dbReference>